<dbReference type="Gene3D" id="3.40.50.10600">
    <property type="entry name" value="SpoIIaa-like domains"/>
    <property type="match status" value="1"/>
</dbReference>
<dbReference type="EMBL" id="JBHSKT010000013">
    <property type="protein sequence ID" value="MFC5272200.1"/>
    <property type="molecule type" value="Genomic_DNA"/>
</dbReference>
<comment type="caution">
    <text evidence="1">The sequence shown here is derived from an EMBL/GenBank/DDBJ whole genome shotgun (WGS) entry which is preliminary data.</text>
</comment>
<evidence type="ECO:0000313" key="2">
    <source>
        <dbReference type="Proteomes" id="UP001596161"/>
    </source>
</evidence>
<organism evidence="1 2">
    <name type="scientific">Adhaeribacter terreus</name>
    <dbReference type="NCBI Taxonomy" id="529703"/>
    <lineage>
        <taxon>Bacteria</taxon>
        <taxon>Pseudomonadati</taxon>
        <taxon>Bacteroidota</taxon>
        <taxon>Cytophagia</taxon>
        <taxon>Cytophagales</taxon>
        <taxon>Hymenobacteraceae</taxon>
        <taxon>Adhaeribacter</taxon>
    </lineage>
</organism>
<sequence>MIELLPSPKENVVALKISGSLTKADYDGIVPTLETKIRQFGKIKLYGEIEHLGMPTLQALWEDLKMDIKHYNDFSQIAVVGEPERLAAITKLVSPLVPAEIRIYNREEKAAAMQWLAG</sequence>
<dbReference type="InterPro" id="IPR021866">
    <property type="entry name" value="SpoIIAA-like"/>
</dbReference>
<reference evidence="2" key="1">
    <citation type="journal article" date="2019" name="Int. J. Syst. Evol. Microbiol.">
        <title>The Global Catalogue of Microorganisms (GCM) 10K type strain sequencing project: providing services to taxonomists for standard genome sequencing and annotation.</title>
        <authorList>
            <consortium name="The Broad Institute Genomics Platform"/>
            <consortium name="The Broad Institute Genome Sequencing Center for Infectious Disease"/>
            <person name="Wu L."/>
            <person name="Ma J."/>
        </authorList>
    </citation>
    <scope>NUCLEOTIDE SEQUENCE [LARGE SCALE GENOMIC DNA]</scope>
    <source>
        <strain evidence="2">KACC 12602</strain>
    </source>
</reference>
<gene>
    <name evidence="1" type="ORF">ACFPIB_16415</name>
</gene>
<dbReference type="RefSeq" id="WP_378018559.1">
    <property type="nucleotide sequence ID" value="NZ_JBHSKT010000013.1"/>
</dbReference>
<dbReference type="InterPro" id="IPR038396">
    <property type="entry name" value="SpoIIAA-like_sf"/>
</dbReference>
<keyword evidence="2" id="KW-1185">Reference proteome</keyword>
<dbReference type="Pfam" id="PF11964">
    <property type="entry name" value="SpoIIAA-like"/>
    <property type="match status" value="1"/>
</dbReference>
<name>A0ABW0EG60_9BACT</name>
<evidence type="ECO:0000313" key="1">
    <source>
        <dbReference type="EMBL" id="MFC5272200.1"/>
    </source>
</evidence>
<protein>
    <submittedName>
        <fullName evidence="1">STAS/SEC14 domain-containing protein</fullName>
    </submittedName>
</protein>
<dbReference type="Proteomes" id="UP001596161">
    <property type="component" value="Unassembled WGS sequence"/>
</dbReference>
<dbReference type="InterPro" id="IPR036513">
    <property type="entry name" value="STAS_dom_sf"/>
</dbReference>
<accession>A0ABW0EG60</accession>
<proteinExistence type="predicted"/>
<dbReference type="SUPFAM" id="SSF52091">
    <property type="entry name" value="SpoIIaa-like"/>
    <property type="match status" value="1"/>
</dbReference>